<evidence type="ECO:0000313" key="2">
    <source>
        <dbReference type="EMBL" id="RLM79381.1"/>
    </source>
</evidence>
<evidence type="ECO:0000256" key="1">
    <source>
        <dbReference type="SAM" id="MobiDB-lite"/>
    </source>
</evidence>
<protein>
    <submittedName>
        <fullName evidence="2">Polyprotein</fullName>
    </submittedName>
</protein>
<dbReference type="Proteomes" id="UP000275267">
    <property type="component" value="Unassembled WGS sequence"/>
</dbReference>
<feature type="compositionally biased region" description="Basic and acidic residues" evidence="1">
    <location>
        <begin position="40"/>
        <end position="52"/>
    </location>
</feature>
<evidence type="ECO:0000313" key="3">
    <source>
        <dbReference type="Proteomes" id="UP000275267"/>
    </source>
</evidence>
<organism evidence="2 3">
    <name type="scientific">Panicum miliaceum</name>
    <name type="common">Proso millet</name>
    <name type="synonym">Broomcorn millet</name>
    <dbReference type="NCBI Taxonomy" id="4540"/>
    <lineage>
        <taxon>Eukaryota</taxon>
        <taxon>Viridiplantae</taxon>
        <taxon>Streptophyta</taxon>
        <taxon>Embryophyta</taxon>
        <taxon>Tracheophyta</taxon>
        <taxon>Spermatophyta</taxon>
        <taxon>Magnoliopsida</taxon>
        <taxon>Liliopsida</taxon>
        <taxon>Poales</taxon>
        <taxon>Poaceae</taxon>
        <taxon>PACMAD clade</taxon>
        <taxon>Panicoideae</taxon>
        <taxon>Panicodae</taxon>
        <taxon>Paniceae</taxon>
        <taxon>Panicinae</taxon>
        <taxon>Panicum</taxon>
        <taxon>Panicum sect. Panicum</taxon>
    </lineage>
</organism>
<accession>A0A3L6QF95</accession>
<keyword evidence="3" id="KW-1185">Reference proteome</keyword>
<name>A0A3L6QF95_PANMI</name>
<gene>
    <name evidence="2" type="ORF">C2845_PM12G09940</name>
</gene>
<comment type="caution">
    <text evidence="2">The sequence shown here is derived from an EMBL/GenBank/DDBJ whole genome shotgun (WGS) entry which is preliminary data.</text>
</comment>
<feature type="region of interest" description="Disordered" evidence="1">
    <location>
        <begin position="16"/>
        <end position="62"/>
    </location>
</feature>
<dbReference type="EMBL" id="PQIB02000012">
    <property type="protein sequence ID" value="RLM79381.1"/>
    <property type="molecule type" value="Genomic_DNA"/>
</dbReference>
<reference evidence="3" key="1">
    <citation type="journal article" date="2019" name="Nat. Commun.">
        <title>The genome of broomcorn millet.</title>
        <authorList>
            <person name="Zou C."/>
            <person name="Miki D."/>
            <person name="Li D."/>
            <person name="Tang Q."/>
            <person name="Xiao L."/>
            <person name="Rajput S."/>
            <person name="Deng P."/>
            <person name="Jia W."/>
            <person name="Huang R."/>
            <person name="Zhang M."/>
            <person name="Sun Y."/>
            <person name="Hu J."/>
            <person name="Fu X."/>
            <person name="Schnable P.S."/>
            <person name="Li F."/>
            <person name="Zhang H."/>
            <person name="Feng B."/>
            <person name="Zhu X."/>
            <person name="Liu R."/>
            <person name="Schnable J.C."/>
            <person name="Zhu J.-K."/>
            <person name="Zhang H."/>
        </authorList>
    </citation>
    <scope>NUCLEOTIDE SEQUENCE [LARGE SCALE GENOMIC DNA]</scope>
</reference>
<sequence length="91" mass="10223">MHPRSQHTLFECITLHKSLNAPPIPQDGKRKDQDDDDEGDKSGAQDFEDSKNDINVIFGGEGDFPSKRAQKLTIREIRYVEPTIQNSQLGG</sequence>
<dbReference type="AlphaFoldDB" id="A0A3L6QF95"/>
<proteinExistence type="predicted"/>